<dbReference type="CDD" id="cd00609">
    <property type="entry name" value="AAT_like"/>
    <property type="match status" value="1"/>
</dbReference>
<evidence type="ECO:0000256" key="3">
    <source>
        <dbReference type="ARBA" id="ARBA00022576"/>
    </source>
</evidence>
<sequence length="444" mass="49122">MQSEAPSLEQTPGLISLLAGKPNAVLFPFTSLQFTAPDPNGSNGEVIHKIDDDMLSTALQYGPTSGIPHMVEWLMDFQEQEHGRKKKGEGWRVSVTAGSQDGIYKAVQALLNPGDAVLIEKPVYAGVIPMFETLGCEMIEVETDPDGLNSLSLHHILENWPSSRPKPKLLYTVPYGCNPTGATTTLARRHEVLDLLRKHDILILEDDPYYFLYFGTRPRIPSYFMLEAQTGDRNVGRVLRFDSFSKILSAGIRVGFVTGPTPILDAMDRHTATANLQPSSFSQAVIITLLRAWGRQGFLAHAHKVSKFYREKRDVFEAAMRRHLHGLAEWNTPEAGMFFWQAFSLLFGTRGSPLPPFHTTPMAGRLTSESEQDGDSANIIRTKAFKNGVLALPGTVFLPNGAPTAYVRAAFSLLEEEQVDEALRRLSVVLLEERRSSGGLSSRG</sequence>
<evidence type="ECO:0000256" key="5">
    <source>
        <dbReference type="ARBA" id="ARBA00022898"/>
    </source>
</evidence>
<dbReference type="Gene3D" id="3.40.640.10">
    <property type="entry name" value="Type I PLP-dependent aspartate aminotransferase-like (Major domain)"/>
    <property type="match status" value="1"/>
</dbReference>
<evidence type="ECO:0000313" key="8">
    <source>
        <dbReference type="Proteomes" id="UP001203297"/>
    </source>
</evidence>
<dbReference type="PANTHER" id="PTHR42790:SF19">
    <property type="entry name" value="KYNURENINE_ALPHA-AMINOADIPATE AMINOTRANSFERASE, MITOCHONDRIAL"/>
    <property type="match status" value="1"/>
</dbReference>
<dbReference type="EMBL" id="WTXG01000111">
    <property type="protein sequence ID" value="KAI0292828.1"/>
    <property type="molecule type" value="Genomic_DNA"/>
</dbReference>
<keyword evidence="3" id="KW-0032">Aminotransferase</keyword>
<dbReference type="GO" id="GO:1901605">
    <property type="term" value="P:alpha-amino acid metabolic process"/>
    <property type="evidence" value="ECO:0007669"/>
    <property type="project" value="TreeGrafter"/>
</dbReference>
<evidence type="ECO:0000256" key="2">
    <source>
        <dbReference type="ARBA" id="ARBA00007441"/>
    </source>
</evidence>
<comment type="caution">
    <text evidence="7">The sequence shown here is derived from an EMBL/GenBank/DDBJ whole genome shotgun (WGS) entry which is preliminary data.</text>
</comment>
<comment type="cofactor">
    <cofactor evidence="1">
        <name>pyridoxal 5'-phosphate</name>
        <dbReference type="ChEBI" id="CHEBI:597326"/>
    </cofactor>
</comment>
<evidence type="ECO:0000256" key="4">
    <source>
        <dbReference type="ARBA" id="ARBA00022679"/>
    </source>
</evidence>
<dbReference type="PANTHER" id="PTHR42790">
    <property type="entry name" value="AMINOTRANSFERASE"/>
    <property type="match status" value="1"/>
</dbReference>
<dbReference type="AlphaFoldDB" id="A0AAD4LYJ4"/>
<dbReference type="InterPro" id="IPR015424">
    <property type="entry name" value="PyrdxlP-dep_Trfase"/>
</dbReference>
<dbReference type="InterPro" id="IPR015421">
    <property type="entry name" value="PyrdxlP-dep_Trfase_major"/>
</dbReference>
<dbReference type="InterPro" id="IPR050859">
    <property type="entry name" value="Class-I_PLP-dep_aminotransf"/>
</dbReference>
<dbReference type="GO" id="GO:0030170">
    <property type="term" value="F:pyridoxal phosphate binding"/>
    <property type="evidence" value="ECO:0007669"/>
    <property type="project" value="InterPro"/>
</dbReference>
<proteinExistence type="inferred from homology"/>
<organism evidence="7 8">
    <name type="scientific">Multifurca ochricompacta</name>
    <dbReference type="NCBI Taxonomy" id="376703"/>
    <lineage>
        <taxon>Eukaryota</taxon>
        <taxon>Fungi</taxon>
        <taxon>Dikarya</taxon>
        <taxon>Basidiomycota</taxon>
        <taxon>Agaricomycotina</taxon>
        <taxon>Agaricomycetes</taxon>
        <taxon>Russulales</taxon>
        <taxon>Russulaceae</taxon>
        <taxon>Multifurca</taxon>
    </lineage>
</organism>
<dbReference type="Pfam" id="PF00155">
    <property type="entry name" value="Aminotran_1_2"/>
    <property type="match status" value="1"/>
</dbReference>
<comment type="similarity">
    <text evidence="2">Belongs to the class-I pyridoxal-phosphate-dependent aminotransferase family.</text>
</comment>
<reference evidence="7" key="1">
    <citation type="journal article" date="2022" name="New Phytol.">
        <title>Evolutionary transition to the ectomycorrhizal habit in the genomes of a hyperdiverse lineage of mushroom-forming fungi.</title>
        <authorList>
            <person name="Looney B."/>
            <person name="Miyauchi S."/>
            <person name="Morin E."/>
            <person name="Drula E."/>
            <person name="Courty P.E."/>
            <person name="Kohler A."/>
            <person name="Kuo A."/>
            <person name="LaButti K."/>
            <person name="Pangilinan J."/>
            <person name="Lipzen A."/>
            <person name="Riley R."/>
            <person name="Andreopoulos W."/>
            <person name="He G."/>
            <person name="Johnson J."/>
            <person name="Nolan M."/>
            <person name="Tritt A."/>
            <person name="Barry K.W."/>
            <person name="Grigoriev I.V."/>
            <person name="Nagy L.G."/>
            <person name="Hibbett D."/>
            <person name="Henrissat B."/>
            <person name="Matheny P.B."/>
            <person name="Labbe J."/>
            <person name="Martin F.M."/>
        </authorList>
    </citation>
    <scope>NUCLEOTIDE SEQUENCE</scope>
    <source>
        <strain evidence="7">BPL690</strain>
    </source>
</reference>
<dbReference type="InterPro" id="IPR004839">
    <property type="entry name" value="Aminotransferase_I/II_large"/>
</dbReference>
<accession>A0AAD4LYJ4</accession>
<evidence type="ECO:0000313" key="7">
    <source>
        <dbReference type="EMBL" id="KAI0292828.1"/>
    </source>
</evidence>
<name>A0AAD4LYJ4_9AGAM</name>
<dbReference type="SUPFAM" id="SSF53383">
    <property type="entry name" value="PLP-dependent transferases"/>
    <property type="match status" value="1"/>
</dbReference>
<dbReference type="GO" id="GO:0008483">
    <property type="term" value="F:transaminase activity"/>
    <property type="evidence" value="ECO:0007669"/>
    <property type="project" value="UniProtKB-KW"/>
</dbReference>
<keyword evidence="5" id="KW-0663">Pyridoxal phosphate</keyword>
<keyword evidence="8" id="KW-1185">Reference proteome</keyword>
<protein>
    <submittedName>
        <fullName evidence="7">PLP-dependent transferase</fullName>
    </submittedName>
</protein>
<evidence type="ECO:0000256" key="1">
    <source>
        <dbReference type="ARBA" id="ARBA00001933"/>
    </source>
</evidence>
<feature type="domain" description="Aminotransferase class I/classII large" evidence="6">
    <location>
        <begin position="46"/>
        <end position="426"/>
    </location>
</feature>
<gene>
    <name evidence="7" type="ORF">B0F90DRAFT_1913494</name>
</gene>
<evidence type="ECO:0000259" key="6">
    <source>
        <dbReference type="Pfam" id="PF00155"/>
    </source>
</evidence>
<keyword evidence="4 7" id="KW-0808">Transferase</keyword>
<dbReference type="Proteomes" id="UP001203297">
    <property type="component" value="Unassembled WGS sequence"/>
</dbReference>